<feature type="compositionally biased region" description="Basic and acidic residues" evidence="1">
    <location>
        <begin position="73"/>
        <end position="83"/>
    </location>
</feature>
<accession>A0A195EVN7</accession>
<gene>
    <name evidence="2" type="ORF">ALC56_13707</name>
</gene>
<proteinExistence type="predicted"/>
<dbReference type="EMBL" id="KQ981958">
    <property type="protein sequence ID" value="KYN31954.1"/>
    <property type="molecule type" value="Genomic_DNA"/>
</dbReference>
<name>A0A195EVN7_9HYME</name>
<keyword evidence="3" id="KW-1185">Reference proteome</keyword>
<protein>
    <submittedName>
        <fullName evidence="2">Uncharacterized protein</fullName>
    </submittedName>
</protein>
<organism evidence="2 3">
    <name type="scientific">Trachymyrmex septentrionalis</name>
    <dbReference type="NCBI Taxonomy" id="34720"/>
    <lineage>
        <taxon>Eukaryota</taxon>
        <taxon>Metazoa</taxon>
        <taxon>Ecdysozoa</taxon>
        <taxon>Arthropoda</taxon>
        <taxon>Hexapoda</taxon>
        <taxon>Insecta</taxon>
        <taxon>Pterygota</taxon>
        <taxon>Neoptera</taxon>
        <taxon>Endopterygota</taxon>
        <taxon>Hymenoptera</taxon>
        <taxon>Apocrita</taxon>
        <taxon>Aculeata</taxon>
        <taxon>Formicoidea</taxon>
        <taxon>Formicidae</taxon>
        <taxon>Myrmicinae</taxon>
        <taxon>Trachymyrmex</taxon>
    </lineage>
</organism>
<dbReference type="AlphaFoldDB" id="A0A195EVN7"/>
<sequence length="162" mass="17893">MQTTEAYPPRSRFIGFIAVYGNVPTRRATTVSTSTTLKDSTVMATYKRYEVLYRNHDFLARRLSSEDTRTFSAKADAKGERIGVKSSGREQNVAPLPSEKVPLPRVPTGKNFSASMHSKCRSAGKPTRAEGPKGLIKGLYRSQPGRRALISLVHPARSIRSP</sequence>
<evidence type="ECO:0000256" key="1">
    <source>
        <dbReference type="SAM" id="MobiDB-lite"/>
    </source>
</evidence>
<feature type="region of interest" description="Disordered" evidence="1">
    <location>
        <begin position="73"/>
        <end position="140"/>
    </location>
</feature>
<reference evidence="2 3" key="1">
    <citation type="submission" date="2016-03" db="EMBL/GenBank/DDBJ databases">
        <title>Trachymyrmex septentrionalis WGS genome.</title>
        <authorList>
            <person name="Nygaard S."/>
            <person name="Hu H."/>
            <person name="Boomsma J."/>
            <person name="Zhang G."/>
        </authorList>
    </citation>
    <scope>NUCLEOTIDE SEQUENCE [LARGE SCALE GENOMIC DNA]</scope>
    <source>
        <strain evidence="2">Tsep2-gDNA-1</strain>
        <tissue evidence="2">Whole body</tissue>
    </source>
</reference>
<evidence type="ECO:0000313" key="3">
    <source>
        <dbReference type="Proteomes" id="UP000078541"/>
    </source>
</evidence>
<dbReference type="Proteomes" id="UP000078541">
    <property type="component" value="Unassembled WGS sequence"/>
</dbReference>
<evidence type="ECO:0000313" key="2">
    <source>
        <dbReference type="EMBL" id="KYN31954.1"/>
    </source>
</evidence>